<comment type="caution">
    <text evidence="1">The sequence shown here is derived from an EMBL/GenBank/DDBJ whole genome shotgun (WGS) entry which is preliminary data.</text>
</comment>
<sequence length="116" mass="12882">MKTKDTFTNISPFINEKAISGTIGTVKTTRKMRSGDLFLEVSSSNQVTILAKLQKLAHLDVTVSPHGSLHFSRWVISPADLLNVSSEEILENLQDQKVCGVRRITIRRCLILSISS</sequence>
<keyword evidence="2" id="KW-1185">Reference proteome</keyword>
<reference evidence="1" key="1">
    <citation type="submission" date="2020-07" db="EMBL/GenBank/DDBJ databases">
        <title>Multicomponent nature underlies the extraordinary mechanical properties of spider dragline silk.</title>
        <authorList>
            <person name="Kono N."/>
            <person name="Nakamura H."/>
            <person name="Mori M."/>
            <person name="Yoshida Y."/>
            <person name="Ohtoshi R."/>
            <person name="Malay A.D."/>
            <person name="Moran D.A.P."/>
            <person name="Tomita M."/>
            <person name="Numata K."/>
            <person name="Arakawa K."/>
        </authorList>
    </citation>
    <scope>NUCLEOTIDE SEQUENCE</scope>
</reference>
<accession>A0A8X6HDJ2</accession>
<organism evidence="1 2">
    <name type="scientific">Trichonephila clavata</name>
    <name type="common">Joro spider</name>
    <name type="synonym">Nephila clavata</name>
    <dbReference type="NCBI Taxonomy" id="2740835"/>
    <lineage>
        <taxon>Eukaryota</taxon>
        <taxon>Metazoa</taxon>
        <taxon>Ecdysozoa</taxon>
        <taxon>Arthropoda</taxon>
        <taxon>Chelicerata</taxon>
        <taxon>Arachnida</taxon>
        <taxon>Araneae</taxon>
        <taxon>Araneomorphae</taxon>
        <taxon>Entelegynae</taxon>
        <taxon>Araneoidea</taxon>
        <taxon>Nephilidae</taxon>
        <taxon>Trichonephila</taxon>
    </lineage>
</organism>
<dbReference type="OrthoDB" id="6434572at2759"/>
<protein>
    <submittedName>
        <fullName evidence="1">Uncharacterized protein</fullName>
    </submittedName>
</protein>
<proteinExistence type="predicted"/>
<dbReference type="EMBL" id="BMAO01008094">
    <property type="protein sequence ID" value="GFR20823.1"/>
    <property type="molecule type" value="Genomic_DNA"/>
</dbReference>
<gene>
    <name evidence="1" type="primary">AVEN_81982_1</name>
    <name evidence="1" type="ORF">TNCT_97491</name>
</gene>
<dbReference type="Proteomes" id="UP000887116">
    <property type="component" value="Unassembled WGS sequence"/>
</dbReference>
<evidence type="ECO:0000313" key="1">
    <source>
        <dbReference type="EMBL" id="GFR20823.1"/>
    </source>
</evidence>
<name>A0A8X6HDJ2_TRICU</name>
<dbReference type="AlphaFoldDB" id="A0A8X6HDJ2"/>
<evidence type="ECO:0000313" key="2">
    <source>
        <dbReference type="Proteomes" id="UP000887116"/>
    </source>
</evidence>